<comment type="caution">
    <text evidence="12">The sequence shown here is derived from an EMBL/GenBank/DDBJ whole genome shotgun (WGS) entry which is preliminary data.</text>
</comment>
<feature type="chain" id="PRO_5012804931" description="Dickkopf N-terminal cysteine-rich domain-containing protein" evidence="10">
    <location>
        <begin position="18"/>
        <end position="311"/>
    </location>
</feature>
<protein>
    <recommendedName>
        <fullName evidence="11">Dickkopf N-terminal cysteine-rich domain-containing protein</fullName>
    </recommendedName>
</protein>
<dbReference type="CDD" id="cd23014">
    <property type="entry name" value="Dkk3_N_Cys1"/>
    <property type="match status" value="1"/>
</dbReference>
<name>A0A226MYI6_CALSU</name>
<dbReference type="AlphaFoldDB" id="A0A226MYI6"/>
<dbReference type="PANTHER" id="PTHR12113">
    <property type="entry name" value="DICKKOPF3-LIKE 3"/>
    <property type="match status" value="1"/>
</dbReference>
<dbReference type="InterPro" id="IPR039863">
    <property type="entry name" value="DKK1-4"/>
</dbReference>
<keyword evidence="3" id="KW-0217">Developmental protein</keyword>
<sequence length="311" mass="35039">MLLLLLAVLAALRCAAAGGGRRRAASLGEMLREVEALMEDTQHKLRNAVQEMEAEEEGAKKLSEVNFENLPPTYHNETNTETRIGNKTVQTHQEIDKVTDNRTGSTIFSETIITSIKNGENKRNHECIIDEDCETGKYCQFSTFEYKCQPCKTQHTIRSSQFSKQLTTSHKILPLWHAELLFPVCTPLPEEGEPCHDPSNRLLNLITWELEPDGVLERCPCASGLICQPPSHSATSVCEQSSNETRNNEKEDPLNMDEMPFISLMPRDILSDYEESSVIQEVRKELESLEDQAGVKSEHDPAHDLFLGDEI</sequence>
<feature type="coiled-coil region" evidence="8">
    <location>
        <begin position="31"/>
        <end position="65"/>
    </location>
</feature>
<evidence type="ECO:0000256" key="7">
    <source>
        <dbReference type="ARBA" id="ARBA00023157"/>
    </source>
</evidence>
<organism evidence="12 13">
    <name type="scientific">Callipepla squamata</name>
    <name type="common">Scaled quail</name>
    <dbReference type="NCBI Taxonomy" id="9009"/>
    <lineage>
        <taxon>Eukaryota</taxon>
        <taxon>Metazoa</taxon>
        <taxon>Chordata</taxon>
        <taxon>Craniata</taxon>
        <taxon>Vertebrata</taxon>
        <taxon>Euteleostomi</taxon>
        <taxon>Archelosauria</taxon>
        <taxon>Archosauria</taxon>
        <taxon>Dinosauria</taxon>
        <taxon>Saurischia</taxon>
        <taxon>Theropoda</taxon>
        <taxon>Coelurosauria</taxon>
        <taxon>Aves</taxon>
        <taxon>Neognathae</taxon>
        <taxon>Galloanserae</taxon>
        <taxon>Galliformes</taxon>
        <taxon>Odontophoridae</taxon>
        <taxon>Callipepla</taxon>
    </lineage>
</organism>
<dbReference type="GO" id="GO:0005615">
    <property type="term" value="C:extracellular space"/>
    <property type="evidence" value="ECO:0007669"/>
    <property type="project" value="TreeGrafter"/>
</dbReference>
<evidence type="ECO:0000256" key="8">
    <source>
        <dbReference type="SAM" id="Coils"/>
    </source>
</evidence>
<evidence type="ECO:0000256" key="4">
    <source>
        <dbReference type="ARBA" id="ARBA00022525"/>
    </source>
</evidence>
<gene>
    <name evidence="12" type="ORF">ASZ78_000812</name>
</gene>
<evidence type="ECO:0000259" key="11">
    <source>
        <dbReference type="Pfam" id="PF04706"/>
    </source>
</evidence>
<keyword evidence="13" id="KW-1185">Reference proteome</keyword>
<evidence type="ECO:0000313" key="12">
    <source>
        <dbReference type="EMBL" id="OXB60406.1"/>
    </source>
</evidence>
<evidence type="ECO:0000256" key="3">
    <source>
        <dbReference type="ARBA" id="ARBA00022473"/>
    </source>
</evidence>
<feature type="signal peptide" evidence="10">
    <location>
        <begin position="1"/>
        <end position="17"/>
    </location>
</feature>
<dbReference type="Pfam" id="PF04706">
    <property type="entry name" value="Dickkopf_N"/>
    <property type="match status" value="1"/>
</dbReference>
<dbReference type="InterPro" id="IPR047301">
    <property type="entry name" value="Dkk3_N"/>
</dbReference>
<feature type="region of interest" description="Disordered" evidence="9">
    <location>
        <begin position="290"/>
        <end position="311"/>
    </location>
</feature>
<dbReference type="GO" id="GO:0016055">
    <property type="term" value="P:Wnt signaling pathway"/>
    <property type="evidence" value="ECO:0007669"/>
    <property type="project" value="UniProtKB-KW"/>
</dbReference>
<feature type="compositionally biased region" description="Polar residues" evidence="9">
    <location>
        <begin position="235"/>
        <end position="245"/>
    </location>
</feature>
<dbReference type="STRING" id="9009.A0A226MYI6"/>
<evidence type="ECO:0000256" key="6">
    <source>
        <dbReference type="ARBA" id="ARBA00022729"/>
    </source>
</evidence>
<accession>A0A226MYI6</accession>
<dbReference type="Gene3D" id="2.10.80.10">
    <property type="entry name" value="Lipase, subunit A"/>
    <property type="match status" value="1"/>
</dbReference>
<evidence type="ECO:0000256" key="5">
    <source>
        <dbReference type="ARBA" id="ARBA00022687"/>
    </source>
</evidence>
<keyword evidence="7" id="KW-1015">Disulfide bond</keyword>
<comment type="subcellular location">
    <subcellularLocation>
        <location evidence="1">Secreted</location>
    </subcellularLocation>
</comment>
<evidence type="ECO:0000313" key="13">
    <source>
        <dbReference type="Proteomes" id="UP000198323"/>
    </source>
</evidence>
<keyword evidence="4" id="KW-0964">Secreted</keyword>
<comment type="similarity">
    <text evidence="2">Belongs to the dickkopf family.</text>
</comment>
<keyword evidence="5" id="KW-0879">Wnt signaling pathway</keyword>
<dbReference type="GO" id="GO:0048019">
    <property type="term" value="F:receptor antagonist activity"/>
    <property type="evidence" value="ECO:0007669"/>
    <property type="project" value="TreeGrafter"/>
</dbReference>
<dbReference type="OrthoDB" id="6359792at2759"/>
<reference evidence="12 13" key="1">
    <citation type="submission" date="2016-07" db="EMBL/GenBank/DDBJ databases">
        <title>Disparate Historic Effective Population Sizes Predicted by Modern Levels of Genome Diversity for the Scaled Quail (Callipepla squamata) and the Northern Bobwhite (Colinus virginianus): Inferences from First and Second Generation Draft Genome Assemblies for Sympatric New World Quail.</title>
        <authorList>
            <person name="Oldeschulte D.L."/>
            <person name="Halley Y.A."/>
            <person name="Bhattarai E.K."/>
            <person name="Brashear W.A."/>
            <person name="Hill J."/>
            <person name="Metz R.P."/>
            <person name="Johnson C.D."/>
            <person name="Rollins D."/>
            <person name="Peterson M.J."/>
            <person name="Bickhart D.M."/>
            <person name="Decker J.E."/>
            <person name="Seabury C.M."/>
        </authorList>
    </citation>
    <scope>NUCLEOTIDE SEQUENCE [LARGE SCALE GENOMIC DNA]</scope>
    <source>
        <strain evidence="12 13">Texas</strain>
        <tissue evidence="12">Leg muscle</tissue>
    </source>
</reference>
<evidence type="ECO:0000256" key="1">
    <source>
        <dbReference type="ARBA" id="ARBA00004613"/>
    </source>
</evidence>
<evidence type="ECO:0000256" key="2">
    <source>
        <dbReference type="ARBA" id="ARBA00010842"/>
    </source>
</evidence>
<dbReference type="InterPro" id="IPR006796">
    <property type="entry name" value="Dickkopf_N"/>
</dbReference>
<proteinExistence type="inferred from homology"/>
<evidence type="ECO:0000256" key="9">
    <source>
        <dbReference type="SAM" id="MobiDB-lite"/>
    </source>
</evidence>
<keyword evidence="8" id="KW-0175">Coiled coil</keyword>
<feature type="domain" description="Dickkopf N-terminal cysteine-rich" evidence="11">
    <location>
        <begin position="126"/>
        <end position="155"/>
    </location>
</feature>
<dbReference type="PANTHER" id="PTHR12113:SF8">
    <property type="entry name" value="DICKKOPF-RELATED PROTEIN 3"/>
    <property type="match status" value="1"/>
</dbReference>
<dbReference type="GO" id="GO:0039706">
    <property type="term" value="F:co-receptor binding"/>
    <property type="evidence" value="ECO:0007669"/>
    <property type="project" value="TreeGrafter"/>
</dbReference>
<dbReference type="GO" id="GO:0090090">
    <property type="term" value="P:negative regulation of canonical Wnt signaling pathway"/>
    <property type="evidence" value="ECO:0007669"/>
    <property type="project" value="TreeGrafter"/>
</dbReference>
<keyword evidence="6 10" id="KW-0732">Signal</keyword>
<dbReference type="Proteomes" id="UP000198323">
    <property type="component" value="Unassembled WGS sequence"/>
</dbReference>
<feature type="region of interest" description="Disordered" evidence="9">
    <location>
        <begin position="235"/>
        <end position="254"/>
    </location>
</feature>
<evidence type="ECO:0000256" key="10">
    <source>
        <dbReference type="SAM" id="SignalP"/>
    </source>
</evidence>
<dbReference type="EMBL" id="MCFN01000330">
    <property type="protein sequence ID" value="OXB60406.1"/>
    <property type="molecule type" value="Genomic_DNA"/>
</dbReference>